<keyword evidence="1" id="KW-0812">Transmembrane</keyword>
<feature type="transmembrane region" description="Helical" evidence="1">
    <location>
        <begin position="242"/>
        <end position="263"/>
    </location>
</feature>
<feature type="transmembrane region" description="Helical" evidence="1">
    <location>
        <begin position="366"/>
        <end position="385"/>
    </location>
</feature>
<evidence type="ECO:0000256" key="1">
    <source>
        <dbReference type="SAM" id="Phobius"/>
    </source>
</evidence>
<feature type="transmembrane region" description="Helical" evidence="1">
    <location>
        <begin position="342"/>
        <end position="360"/>
    </location>
</feature>
<dbReference type="InterPro" id="IPR010266">
    <property type="entry name" value="NnrS"/>
</dbReference>
<feature type="transmembrane region" description="Helical" evidence="1">
    <location>
        <begin position="122"/>
        <end position="140"/>
    </location>
</feature>
<dbReference type="AlphaFoldDB" id="A0A1B4FIG2"/>
<reference evidence="2 3" key="1">
    <citation type="submission" date="2015-12" db="EMBL/GenBank/DDBJ databases">
        <title>Diversity of Burkholderia near neighbor genomes.</title>
        <authorList>
            <person name="Sahl J."/>
            <person name="Wagner D."/>
            <person name="Keim P."/>
        </authorList>
    </citation>
    <scope>NUCLEOTIDE SEQUENCE [LARGE SCALE GENOMIC DNA]</scope>
    <source>
        <strain evidence="2 3">BDU6</strain>
    </source>
</reference>
<evidence type="ECO:0000313" key="2">
    <source>
        <dbReference type="EMBL" id="AOJ03476.1"/>
    </source>
</evidence>
<feature type="transmembrane region" description="Helical" evidence="1">
    <location>
        <begin position="304"/>
        <end position="322"/>
    </location>
</feature>
<proteinExistence type="predicted"/>
<protein>
    <submittedName>
        <fullName evidence="2">NnrS family protein</fullName>
    </submittedName>
</protein>
<sequence length="407" mass="42871">MLLARSTDRNVLAQPDGRRSALWSTGFRPFYLGGACFGAIAMLAWLGALAGRDWAGHAPPMSGLFWHAHEMIFGFACAIVSGFLLTSVRTWTSTNPAQGPSLVALWLLWLAGRVLMWTGPGWVAAAVDIAFLPAVAYALVRALVGAKNRHGIFLPVALGMLAMLNALFHIGVRQGHAAWALRCADLAAGFLVLFIVIIGGRIIPSITAAAPPRLPVKQWRIVESSVMPVTLAALVVDAAGAPAWAIAALAWTAAALHAARLVGWRFWAVGRRPMLSVLHVAYASIAAGFALTGLSAYGLVAHSLTLHMFTMGAIGCAIVGMITRTALEHTGREQVARAAERVCYGLLIVATLARVLGPWLAPAATAQWLVVAGIGWSAALVVYLARHAGHLMAPAVIPSGSDTKSGK</sequence>
<dbReference type="RefSeq" id="WP_059596549.1">
    <property type="nucleotide sequence ID" value="NZ_CP013386.1"/>
</dbReference>
<feature type="transmembrane region" description="Helical" evidence="1">
    <location>
        <begin position="152"/>
        <end position="172"/>
    </location>
</feature>
<feature type="transmembrane region" description="Helical" evidence="1">
    <location>
        <begin position="29"/>
        <end position="51"/>
    </location>
</feature>
<keyword evidence="1" id="KW-1133">Transmembrane helix</keyword>
<dbReference type="EMBL" id="CP013386">
    <property type="protein sequence ID" value="AOJ03476.1"/>
    <property type="molecule type" value="Genomic_DNA"/>
</dbReference>
<dbReference type="KEGG" id="buu:WS70_05955"/>
<feature type="transmembrane region" description="Helical" evidence="1">
    <location>
        <begin position="219"/>
        <end position="236"/>
    </location>
</feature>
<gene>
    <name evidence="2" type="ORF">WS70_05955</name>
</gene>
<dbReference type="Pfam" id="PF05940">
    <property type="entry name" value="NnrS"/>
    <property type="match status" value="1"/>
</dbReference>
<keyword evidence="3" id="KW-1185">Reference proteome</keyword>
<feature type="transmembrane region" description="Helical" evidence="1">
    <location>
        <begin position="275"/>
        <end position="298"/>
    </location>
</feature>
<organism evidence="2 3">
    <name type="scientific">Burkholderia mayonis</name>
    <dbReference type="NCBI Taxonomy" id="1385591"/>
    <lineage>
        <taxon>Bacteria</taxon>
        <taxon>Pseudomonadati</taxon>
        <taxon>Pseudomonadota</taxon>
        <taxon>Betaproteobacteria</taxon>
        <taxon>Burkholderiales</taxon>
        <taxon>Burkholderiaceae</taxon>
        <taxon>Burkholderia</taxon>
        <taxon>pseudomallei group</taxon>
    </lineage>
</organism>
<evidence type="ECO:0000313" key="3">
    <source>
        <dbReference type="Proteomes" id="UP000062519"/>
    </source>
</evidence>
<keyword evidence="1" id="KW-0472">Membrane</keyword>
<feature type="transmembrane region" description="Helical" evidence="1">
    <location>
        <begin position="71"/>
        <end position="88"/>
    </location>
</feature>
<feature type="transmembrane region" description="Helical" evidence="1">
    <location>
        <begin position="100"/>
        <end position="116"/>
    </location>
</feature>
<feature type="transmembrane region" description="Helical" evidence="1">
    <location>
        <begin position="178"/>
        <end position="198"/>
    </location>
</feature>
<accession>A0A1B4FIG2</accession>
<dbReference type="Proteomes" id="UP000062519">
    <property type="component" value="Chromosome 1"/>
</dbReference>
<name>A0A1B4FIG2_9BURK</name>